<evidence type="ECO:0000256" key="1">
    <source>
        <dbReference type="ARBA" id="ARBA00001602"/>
    </source>
</evidence>
<feature type="binding site" evidence="8">
    <location>
        <begin position="9"/>
        <end position="10"/>
    </location>
    <ligand>
        <name>substrate</name>
    </ligand>
</feature>
<dbReference type="InterPro" id="IPR001920">
    <property type="entry name" value="Asp/Glu_race"/>
</dbReference>
<evidence type="ECO:0000313" key="9">
    <source>
        <dbReference type="EMBL" id="AOH55990.1"/>
    </source>
</evidence>
<keyword evidence="5 8" id="KW-0413">Isomerase</keyword>
<protein>
    <recommendedName>
        <fullName evidence="7 8">Glutamate racemase</fullName>
        <ecNumber evidence="2 8">5.1.1.3</ecNumber>
    </recommendedName>
</protein>
<sequence>MKQPIGIIDSGVGGLTVAKEVMRQLPNENIIYLGDTARCPYGPRSKKDVQAFTWQMTRFLLKKDIKMLIIACNTATAAVLEEIRATLSIPVLGVIHPGARAALKVSSSLHIGIIGTEGTVKSKAYDDALASINTDVKVDSLACPKFVPIVESGEFEGGIVNRVVAQTLSPLKKTKIDTLILGCTHYPLLGPVISSYMGAGVQVISSGEETAREASVILDYYRLINKSKLRPVHRFYTTGSRDMFGSIASSWLGIHINMIETIKIDHL</sequence>
<comment type="pathway">
    <text evidence="8">Cell wall biogenesis; peptidoglycan biosynthesis.</text>
</comment>
<dbReference type="GO" id="GO:0008360">
    <property type="term" value="P:regulation of cell shape"/>
    <property type="evidence" value="ECO:0007669"/>
    <property type="project" value="UniProtKB-KW"/>
</dbReference>
<dbReference type="InterPro" id="IPR015942">
    <property type="entry name" value="Asp/Glu/hydantoin_racemase"/>
</dbReference>
<dbReference type="AlphaFoldDB" id="A0A1B3XRZ0"/>
<dbReference type="KEGG" id="bmur:ABE28_016640"/>
<keyword evidence="3 8" id="KW-0133">Cell shape</keyword>
<feature type="binding site" evidence="8">
    <location>
        <begin position="73"/>
        <end position="74"/>
    </location>
    <ligand>
        <name>substrate</name>
    </ligand>
</feature>
<dbReference type="RefSeq" id="WP_064465920.1">
    <property type="nucleotide sequence ID" value="NZ_CP017080.1"/>
</dbReference>
<dbReference type="FunFam" id="3.40.50.1860:FF:000002">
    <property type="entry name" value="Glutamate racemase"/>
    <property type="match status" value="1"/>
</dbReference>
<dbReference type="Pfam" id="PF01177">
    <property type="entry name" value="Asp_Glu_race"/>
    <property type="match status" value="1"/>
</dbReference>
<reference evidence="9 10" key="1">
    <citation type="submission" date="2016-08" db="EMBL/GenBank/DDBJ databases">
        <title>Complete genome sequence of Bacillus muralis G25-68, a strain with toxicity to nematodes.</title>
        <authorList>
            <person name="Zheng Z."/>
        </authorList>
    </citation>
    <scope>NUCLEOTIDE SEQUENCE [LARGE SCALE GENOMIC DNA]</scope>
    <source>
        <strain evidence="9 10">G25-68</strain>
    </source>
</reference>
<keyword evidence="10" id="KW-1185">Reference proteome</keyword>
<proteinExistence type="inferred from homology"/>
<evidence type="ECO:0000256" key="4">
    <source>
        <dbReference type="ARBA" id="ARBA00022984"/>
    </source>
</evidence>
<dbReference type="PANTHER" id="PTHR21198:SF2">
    <property type="entry name" value="GLUTAMATE RACEMASE"/>
    <property type="match status" value="1"/>
</dbReference>
<dbReference type="EMBL" id="CP017080">
    <property type="protein sequence ID" value="AOH55990.1"/>
    <property type="molecule type" value="Genomic_DNA"/>
</dbReference>
<accession>A0A1B3XRZ0</accession>
<evidence type="ECO:0000313" key="10">
    <source>
        <dbReference type="Proteomes" id="UP000077926"/>
    </source>
</evidence>
<feature type="binding site" evidence="8">
    <location>
        <begin position="184"/>
        <end position="185"/>
    </location>
    <ligand>
        <name>substrate</name>
    </ligand>
</feature>
<evidence type="ECO:0000256" key="2">
    <source>
        <dbReference type="ARBA" id="ARBA00013090"/>
    </source>
</evidence>
<name>A0A1B3XRZ0_9BACI</name>
<feature type="active site" description="Proton donor/acceptor" evidence="8">
    <location>
        <position position="72"/>
    </location>
</feature>
<evidence type="ECO:0000256" key="7">
    <source>
        <dbReference type="ARBA" id="ARBA00070053"/>
    </source>
</evidence>
<comment type="similarity">
    <text evidence="8">Belongs to the aspartate/glutamate racemases family.</text>
</comment>
<dbReference type="InterPro" id="IPR004391">
    <property type="entry name" value="Glu_race"/>
</dbReference>
<evidence type="ECO:0000256" key="5">
    <source>
        <dbReference type="ARBA" id="ARBA00023235"/>
    </source>
</evidence>
<keyword evidence="4 8" id="KW-0573">Peptidoglycan synthesis</keyword>
<gene>
    <name evidence="8" type="primary">murI</name>
    <name evidence="9" type="ORF">ABE28_016640</name>
</gene>
<feature type="binding site" evidence="8">
    <location>
        <begin position="41"/>
        <end position="42"/>
    </location>
    <ligand>
        <name>substrate</name>
    </ligand>
</feature>
<dbReference type="InterPro" id="IPR018187">
    <property type="entry name" value="Asp/Glu_racemase_AS_1"/>
</dbReference>
<dbReference type="NCBIfam" id="NF002035">
    <property type="entry name" value="PRK00865.1-3"/>
    <property type="match status" value="1"/>
</dbReference>
<dbReference type="Gene3D" id="3.40.50.1860">
    <property type="match status" value="2"/>
</dbReference>
<dbReference type="PROSITE" id="PS00923">
    <property type="entry name" value="ASP_GLU_RACEMASE_1"/>
    <property type="match status" value="1"/>
</dbReference>
<keyword evidence="6 8" id="KW-0961">Cell wall biogenesis/degradation</keyword>
<dbReference type="UniPathway" id="UPA00219"/>
<dbReference type="InterPro" id="IPR033134">
    <property type="entry name" value="Asp/Glu_racemase_AS_2"/>
</dbReference>
<comment type="catalytic activity">
    <reaction evidence="1 8">
        <text>L-glutamate = D-glutamate</text>
        <dbReference type="Rhea" id="RHEA:12813"/>
        <dbReference type="ChEBI" id="CHEBI:29985"/>
        <dbReference type="ChEBI" id="CHEBI:29986"/>
        <dbReference type="EC" id="5.1.1.3"/>
    </reaction>
</comment>
<organism evidence="9 10">
    <name type="scientific">Peribacillus muralis</name>
    <dbReference type="NCBI Taxonomy" id="264697"/>
    <lineage>
        <taxon>Bacteria</taxon>
        <taxon>Bacillati</taxon>
        <taxon>Bacillota</taxon>
        <taxon>Bacilli</taxon>
        <taxon>Bacillales</taxon>
        <taxon>Bacillaceae</taxon>
        <taxon>Peribacillus</taxon>
    </lineage>
</organism>
<dbReference type="GO" id="GO:0071555">
    <property type="term" value="P:cell wall organization"/>
    <property type="evidence" value="ECO:0007669"/>
    <property type="project" value="UniProtKB-KW"/>
</dbReference>
<dbReference type="EC" id="5.1.1.3" evidence="2 8"/>
<evidence type="ECO:0000256" key="3">
    <source>
        <dbReference type="ARBA" id="ARBA00022960"/>
    </source>
</evidence>
<dbReference type="GO" id="GO:0008881">
    <property type="term" value="F:glutamate racemase activity"/>
    <property type="evidence" value="ECO:0007669"/>
    <property type="project" value="UniProtKB-UniRule"/>
</dbReference>
<dbReference type="NCBIfam" id="TIGR00067">
    <property type="entry name" value="glut_race"/>
    <property type="match status" value="1"/>
</dbReference>
<dbReference type="Proteomes" id="UP000077926">
    <property type="component" value="Chromosome"/>
</dbReference>
<feature type="active site" description="Proton donor/acceptor" evidence="8">
    <location>
        <position position="183"/>
    </location>
</feature>
<dbReference type="PANTHER" id="PTHR21198">
    <property type="entry name" value="GLUTAMATE RACEMASE"/>
    <property type="match status" value="1"/>
</dbReference>
<dbReference type="SUPFAM" id="SSF53681">
    <property type="entry name" value="Aspartate/glutamate racemase"/>
    <property type="match status" value="2"/>
</dbReference>
<dbReference type="HAMAP" id="MF_00258">
    <property type="entry name" value="Glu_racemase"/>
    <property type="match status" value="1"/>
</dbReference>
<evidence type="ECO:0000256" key="8">
    <source>
        <dbReference type="HAMAP-Rule" id="MF_00258"/>
    </source>
</evidence>
<dbReference type="GO" id="GO:0009252">
    <property type="term" value="P:peptidoglycan biosynthetic process"/>
    <property type="evidence" value="ECO:0007669"/>
    <property type="project" value="UniProtKB-UniRule"/>
</dbReference>
<evidence type="ECO:0000256" key="6">
    <source>
        <dbReference type="ARBA" id="ARBA00023316"/>
    </source>
</evidence>
<dbReference type="PROSITE" id="PS00924">
    <property type="entry name" value="ASP_GLU_RACEMASE_2"/>
    <property type="match status" value="1"/>
</dbReference>
<dbReference type="GO" id="GO:0042802">
    <property type="term" value="F:identical protein binding"/>
    <property type="evidence" value="ECO:0007669"/>
    <property type="project" value="UniProtKB-ARBA"/>
</dbReference>
<dbReference type="OrthoDB" id="9801055at2"/>
<comment type="function">
    <text evidence="8">Provides the (R)-glutamate required for cell wall biosynthesis.</text>
</comment>
<dbReference type="STRING" id="264697.ABE28_016640"/>